<proteinExistence type="evidence at transcript level"/>
<protein>
    <submittedName>
        <fullName evidence="3">Hypothetical secreted peptide</fullName>
    </submittedName>
</protein>
<accession>C9W1D4</accession>
<evidence type="ECO:0000256" key="1">
    <source>
        <dbReference type="SAM" id="MobiDB-lite"/>
    </source>
</evidence>
<dbReference type="EMBL" id="EZ406082">
    <property type="protein sequence ID" value="ACX53881.1"/>
    <property type="molecule type" value="mRNA"/>
</dbReference>
<keyword evidence="2" id="KW-0732">Signal</keyword>
<feature type="compositionally biased region" description="Polar residues" evidence="1">
    <location>
        <begin position="50"/>
        <end position="63"/>
    </location>
</feature>
<feature type="chain" id="PRO_5003002567" evidence="2">
    <location>
        <begin position="21"/>
        <end position="63"/>
    </location>
</feature>
<organism evidence="3">
    <name type="scientific">Rhipicephalus sanguineus</name>
    <name type="common">Brown dog tick</name>
    <name type="synonym">Ixodes sanguineus</name>
    <dbReference type="NCBI Taxonomy" id="34632"/>
    <lineage>
        <taxon>Eukaryota</taxon>
        <taxon>Metazoa</taxon>
        <taxon>Ecdysozoa</taxon>
        <taxon>Arthropoda</taxon>
        <taxon>Chelicerata</taxon>
        <taxon>Arachnida</taxon>
        <taxon>Acari</taxon>
        <taxon>Parasitiformes</taxon>
        <taxon>Ixodida</taxon>
        <taxon>Ixodoidea</taxon>
        <taxon>Ixodidae</taxon>
        <taxon>Rhipicephalinae</taxon>
        <taxon>Rhipicephalus</taxon>
        <taxon>Rhipicephalus</taxon>
    </lineage>
</organism>
<evidence type="ECO:0000256" key="2">
    <source>
        <dbReference type="SAM" id="SignalP"/>
    </source>
</evidence>
<name>C9W1D4_RHISA</name>
<feature type="signal peptide" evidence="2">
    <location>
        <begin position="1"/>
        <end position="20"/>
    </location>
</feature>
<dbReference type="AlphaFoldDB" id="C9W1D4"/>
<feature type="compositionally biased region" description="Polar residues" evidence="1">
    <location>
        <begin position="28"/>
        <end position="42"/>
    </location>
</feature>
<reference evidence="3" key="1">
    <citation type="journal article" date="2010" name="BMC Genomics">
        <title>An insight into the sialotranscriptome of the brown dog tick, Rhipicephalus sanguineus.</title>
        <authorList>
            <person name="Anatriello E."/>
            <person name="Ribeiro J.M."/>
            <person name="de Miranda-Santos I.K."/>
            <person name="Brandao L.G."/>
            <person name="Anderson J.M."/>
            <person name="Valenzuela J.G."/>
            <person name="Maruyama S.R."/>
            <person name="Silva J.S."/>
            <person name="Ferreira B.R."/>
        </authorList>
    </citation>
    <scope>NUCLEOTIDE SEQUENCE</scope>
    <source>
        <tissue evidence="3">Salivary glands</tissue>
    </source>
</reference>
<reference evidence="3" key="2">
    <citation type="journal article" date="2013" name="Ticks Tick Borne Dis.">
        <title>Proteome of Rhipicephalus sanguineus tick saliva induced by the secretagogues pilocarpine and dopamine.</title>
        <authorList>
            <person name="Oliveira C.J."/>
            <person name="Anatriello E."/>
            <person name="de Miranda-Santos I.K."/>
            <person name="Francischetti I.M."/>
            <person name="Sa-Nunes A."/>
            <person name="Ferreira B.R."/>
            <person name="Ribeiro J.M."/>
        </authorList>
    </citation>
    <scope>NUCLEOTIDE SEQUENCE</scope>
    <source>
        <tissue evidence="3">Salivary glands</tissue>
    </source>
</reference>
<sequence length="63" mass="6527">MKSLVLLMLSAAVLQTQGTAEYDDDSGENSTPTEASNSTVSTAAPKLLQAGSNGTGNFETIEY</sequence>
<feature type="region of interest" description="Disordered" evidence="1">
    <location>
        <begin position="18"/>
        <end position="63"/>
    </location>
</feature>
<evidence type="ECO:0000313" key="3">
    <source>
        <dbReference type="EMBL" id="ACX53881.1"/>
    </source>
</evidence>